<feature type="transmembrane region" description="Helical" evidence="7">
    <location>
        <begin position="80"/>
        <end position="99"/>
    </location>
</feature>
<dbReference type="SUPFAM" id="SSF103473">
    <property type="entry name" value="MFS general substrate transporter"/>
    <property type="match status" value="1"/>
</dbReference>
<dbReference type="GO" id="GO:0005886">
    <property type="term" value="C:plasma membrane"/>
    <property type="evidence" value="ECO:0007669"/>
    <property type="project" value="TreeGrafter"/>
</dbReference>
<reference evidence="9 10" key="1">
    <citation type="submission" date="2018-11" db="EMBL/GenBank/DDBJ databases">
        <title>Genome assembly of Steccherinum ochraceum LE-BIN_3174, the white-rot fungus of the Steccherinaceae family (The Residual Polyporoid clade, Polyporales, Basidiomycota).</title>
        <authorList>
            <person name="Fedorova T.V."/>
            <person name="Glazunova O.A."/>
            <person name="Landesman E.O."/>
            <person name="Moiseenko K.V."/>
            <person name="Psurtseva N.V."/>
            <person name="Savinova O.S."/>
            <person name="Shakhova N.V."/>
            <person name="Tyazhelova T.V."/>
            <person name="Vasina D.V."/>
        </authorList>
    </citation>
    <scope>NUCLEOTIDE SEQUENCE [LARGE SCALE GENOMIC DNA]</scope>
    <source>
        <strain evidence="9 10">LE-BIN_3174</strain>
    </source>
</reference>
<feature type="transmembrane region" description="Helical" evidence="7">
    <location>
        <begin position="400"/>
        <end position="426"/>
    </location>
</feature>
<dbReference type="GO" id="GO:0000329">
    <property type="term" value="C:fungal-type vacuole membrane"/>
    <property type="evidence" value="ECO:0007669"/>
    <property type="project" value="TreeGrafter"/>
</dbReference>
<evidence type="ECO:0000256" key="6">
    <source>
        <dbReference type="SAM" id="MobiDB-lite"/>
    </source>
</evidence>
<dbReference type="GO" id="GO:0012505">
    <property type="term" value="C:endomembrane system"/>
    <property type="evidence" value="ECO:0007669"/>
    <property type="project" value="UniProtKB-SubCell"/>
</dbReference>
<feature type="transmembrane region" description="Helical" evidence="7">
    <location>
        <begin position="111"/>
        <end position="130"/>
    </location>
</feature>
<evidence type="ECO:0000256" key="2">
    <source>
        <dbReference type="ARBA" id="ARBA00022448"/>
    </source>
</evidence>
<evidence type="ECO:0000256" key="1">
    <source>
        <dbReference type="ARBA" id="ARBA00004127"/>
    </source>
</evidence>
<proteinExistence type="predicted"/>
<dbReference type="PANTHER" id="PTHR23501">
    <property type="entry name" value="MAJOR FACILITATOR SUPERFAMILY"/>
    <property type="match status" value="1"/>
</dbReference>
<feature type="compositionally biased region" description="Acidic residues" evidence="6">
    <location>
        <begin position="572"/>
        <end position="581"/>
    </location>
</feature>
<comment type="subcellular location">
    <subcellularLocation>
        <location evidence="1">Endomembrane system</location>
        <topology evidence="1">Multi-pass membrane protein</topology>
    </subcellularLocation>
</comment>
<feature type="transmembrane region" description="Helical" evidence="7">
    <location>
        <begin position="168"/>
        <end position="191"/>
    </location>
</feature>
<feature type="transmembrane region" description="Helical" evidence="7">
    <location>
        <begin position="136"/>
        <end position="156"/>
    </location>
</feature>
<dbReference type="InterPro" id="IPR036259">
    <property type="entry name" value="MFS_trans_sf"/>
</dbReference>
<feature type="transmembrane region" description="Helical" evidence="7">
    <location>
        <begin position="309"/>
        <end position="329"/>
    </location>
</feature>
<dbReference type="AlphaFoldDB" id="A0A4R0R9R5"/>
<name>A0A4R0R9R5_9APHY</name>
<feature type="transmembrane region" description="Helical" evidence="7">
    <location>
        <begin position="507"/>
        <end position="530"/>
    </location>
</feature>
<evidence type="ECO:0000256" key="7">
    <source>
        <dbReference type="SAM" id="Phobius"/>
    </source>
</evidence>
<feature type="transmembrane region" description="Helical" evidence="7">
    <location>
        <begin position="270"/>
        <end position="288"/>
    </location>
</feature>
<protein>
    <recommendedName>
        <fullName evidence="8">Major facilitator superfamily (MFS) profile domain-containing protein</fullName>
    </recommendedName>
</protein>
<evidence type="ECO:0000313" key="9">
    <source>
        <dbReference type="EMBL" id="TCD64182.1"/>
    </source>
</evidence>
<dbReference type="Gene3D" id="1.20.1720.10">
    <property type="entry name" value="Multidrug resistance protein D"/>
    <property type="match status" value="1"/>
</dbReference>
<keyword evidence="3 7" id="KW-0812">Transmembrane</keyword>
<dbReference type="PANTHER" id="PTHR23501:SF191">
    <property type="entry name" value="VACUOLAR BASIC AMINO ACID TRANSPORTER 4"/>
    <property type="match status" value="1"/>
</dbReference>
<dbReference type="STRING" id="92696.A0A4R0R9R5"/>
<evidence type="ECO:0000256" key="5">
    <source>
        <dbReference type="ARBA" id="ARBA00023136"/>
    </source>
</evidence>
<evidence type="ECO:0000259" key="8">
    <source>
        <dbReference type="PROSITE" id="PS50850"/>
    </source>
</evidence>
<feature type="transmembrane region" description="Helical" evidence="7">
    <location>
        <begin position="239"/>
        <end position="258"/>
    </location>
</feature>
<dbReference type="GO" id="GO:0015174">
    <property type="term" value="F:basic amino acid transmembrane transporter activity"/>
    <property type="evidence" value="ECO:0007669"/>
    <property type="project" value="TreeGrafter"/>
</dbReference>
<accession>A0A4R0R9R5</accession>
<feature type="region of interest" description="Disordered" evidence="6">
    <location>
        <begin position="1"/>
        <end position="34"/>
    </location>
</feature>
<gene>
    <name evidence="9" type="ORF">EIP91_004457</name>
</gene>
<feature type="transmembrane region" description="Helical" evidence="7">
    <location>
        <begin position="44"/>
        <end position="68"/>
    </location>
</feature>
<evidence type="ECO:0000256" key="4">
    <source>
        <dbReference type="ARBA" id="ARBA00022989"/>
    </source>
</evidence>
<dbReference type="InterPro" id="IPR020846">
    <property type="entry name" value="MFS_dom"/>
</dbReference>
<feature type="transmembrane region" description="Helical" evidence="7">
    <location>
        <begin position="197"/>
        <end position="219"/>
    </location>
</feature>
<dbReference type="PROSITE" id="PS50850">
    <property type="entry name" value="MFS"/>
    <property type="match status" value="1"/>
</dbReference>
<feature type="transmembrane region" description="Helical" evidence="7">
    <location>
        <begin position="374"/>
        <end position="394"/>
    </location>
</feature>
<keyword evidence="5 7" id="KW-0472">Membrane</keyword>
<keyword evidence="10" id="KW-1185">Reference proteome</keyword>
<dbReference type="OrthoDB" id="3437016at2759"/>
<dbReference type="Pfam" id="PF07690">
    <property type="entry name" value="MFS_1"/>
    <property type="match status" value="1"/>
</dbReference>
<dbReference type="Proteomes" id="UP000292702">
    <property type="component" value="Unassembled WGS sequence"/>
</dbReference>
<comment type="caution">
    <text evidence="9">The sequence shown here is derived from an EMBL/GenBank/DDBJ whole genome shotgun (WGS) entry which is preliminary data.</text>
</comment>
<evidence type="ECO:0000256" key="3">
    <source>
        <dbReference type="ARBA" id="ARBA00022692"/>
    </source>
</evidence>
<dbReference type="InterPro" id="IPR011701">
    <property type="entry name" value="MFS"/>
</dbReference>
<sequence length="634" mass="68306">MNGRKPSPEPSETAPLLQSDLEAPQSPSKSSKLGPLEISRSTRYGILAGIWVATFLSSLNTTLVATLLPGISSDFQKSHQASWLGTAYLLATATFTPLYGRLCNVMGRRGANQTAVVFAALGTAACGFSTNMEMLIAARFLGGIGGGGIMTTATIITSDMYSLRTRGLTQGVAAVFNSFGMGMGGPLGGFIADRFGWRWAFIIQLPIFLISFLLTSVNLHYVTPGKSKSAKEVLKRIDYLGSLTLFAAIFSVLVFLSTRYSEELPWNAPAVYVPFALSIAFLIAFVYVEIYVAPEPVLPPFMLRKKIPVLVGISNFFVATCNFAVQYNFPTWFQTVMLTSATEAGAHLIPNGVSISFGSLFAGWVMHRTGRYKTLNVVFGLFPFFATILLSMMREDSSKFSLWFSILPMGFGNAVVLQTMLIALLAHLPESAMAVGTGFGQLFRGVGQVGGVAISSALFQSILNSELRKRISGPDSEEIITKIRHSATLVASLPPDLQRKARDSYAISLRAVFIMSAVATFIAYCARLGIPDKSLDSPRPRGQSISEDLPQHSEASGSGSGSGASTPPNPLEETEEPDELETSAFATDEPETGPQSSPRLVRPVRRGQRRLSTYQSSDGILDLEGENIGGSARR</sequence>
<keyword evidence="2" id="KW-0813">Transport</keyword>
<dbReference type="Gene3D" id="1.20.1250.20">
    <property type="entry name" value="MFS general substrate transporter like domains"/>
    <property type="match status" value="1"/>
</dbReference>
<evidence type="ECO:0000313" key="10">
    <source>
        <dbReference type="Proteomes" id="UP000292702"/>
    </source>
</evidence>
<feature type="domain" description="Major facilitator superfamily (MFS) profile" evidence="8">
    <location>
        <begin position="46"/>
        <end position="534"/>
    </location>
</feature>
<dbReference type="PRINTS" id="PR01036">
    <property type="entry name" value="TCRTETB"/>
</dbReference>
<keyword evidence="4 7" id="KW-1133">Transmembrane helix</keyword>
<feature type="transmembrane region" description="Helical" evidence="7">
    <location>
        <begin position="349"/>
        <end position="367"/>
    </location>
</feature>
<feature type="region of interest" description="Disordered" evidence="6">
    <location>
        <begin position="533"/>
        <end position="634"/>
    </location>
</feature>
<dbReference type="EMBL" id="RWJN01000251">
    <property type="protein sequence ID" value="TCD64182.1"/>
    <property type="molecule type" value="Genomic_DNA"/>
</dbReference>
<organism evidence="9 10">
    <name type="scientific">Steccherinum ochraceum</name>
    <dbReference type="NCBI Taxonomy" id="92696"/>
    <lineage>
        <taxon>Eukaryota</taxon>
        <taxon>Fungi</taxon>
        <taxon>Dikarya</taxon>
        <taxon>Basidiomycota</taxon>
        <taxon>Agaricomycotina</taxon>
        <taxon>Agaricomycetes</taxon>
        <taxon>Polyporales</taxon>
        <taxon>Steccherinaceae</taxon>
        <taxon>Steccherinum</taxon>
    </lineage>
</organism>